<gene>
    <name evidence="1" type="ORF">ElyMa_006099300</name>
</gene>
<evidence type="ECO:0000313" key="1">
    <source>
        <dbReference type="EMBL" id="GFR88388.1"/>
    </source>
</evidence>
<dbReference type="Proteomes" id="UP000762676">
    <property type="component" value="Unassembled WGS sequence"/>
</dbReference>
<dbReference type="AlphaFoldDB" id="A0AAV4GRF3"/>
<reference evidence="1 2" key="1">
    <citation type="journal article" date="2021" name="Elife">
        <title>Chloroplast acquisition without the gene transfer in kleptoplastic sea slugs, Plakobranchus ocellatus.</title>
        <authorList>
            <person name="Maeda T."/>
            <person name="Takahashi S."/>
            <person name="Yoshida T."/>
            <person name="Shimamura S."/>
            <person name="Takaki Y."/>
            <person name="Nagai Y."/>
            <person name="Toyoda A."/>
            <person name="Suzuki Y."/>
            <person name="Arimoto A."/>
            <person name="Ishii H."/>
            <person name="Satoh N."/>
            <person name="Nishiyama T."/>
            <person name="Hasebe M."/>
            <person name="Maruyama T."/>
            <person name="Minagawa J."/>
            <person name="Obokata J."/>
            <person name="Shigenobu S."/>
        </authorList>
    </citation>
    <scope>NUCLEOTIDE SEQUENCE [LARGE SCALE GENOMIC DNA]</scope>
</reference>
<dbReference type="PANTHER" id="PTHR31362:SF0">
    <property type="entry name" value="EXOSTOSIN DOMAIN-CONTAINING PROTEIN-RELATED"/>
    <property type="match status" value="1"/>
</dbReference>
<sequence length="256" mass="29793">MLYYVFYRAYSCTAAAIKMGYNVSGFLQISDDMLLNVWNLQGLPRDKPWFQPRVRVADVRMRRLPDIATTSRWFPWIFGAGRTAAQMTLNTLRKLRPKLDQNIGLKVQRFMEQLRRNSGCGDCMMYEASDIFYVPSWMKEDYVLFADLFHLHRLHLELAVPTILFGLAEEHQVVRLRGNYLWGEAPRAQFLKYYSPHDHFQHAWKLTRLVDHSRGGGGGDLRFFCRVFLPKVDGDLAGTTEKDNNNNTLHGRRGGR</sequence>
<name>A0AAV4GRF3_9GAST</name>
<accession>A0AAV4GRF3</accession>
<dbReference type="PANTHER" id="PTHR31362">
    <property type="entry name" value="GLYCOSYLTRANSFERASE STELLO1-RELATED"/>
    <property type="match status" value="1"/>
</dbReference>
<proteinExistence type="predicted"/>
<protein>
    <submittedName>
        <fullName evidence="1">Uncharacterized protein</fullName>
    </submittedName>
</protein>
<dbReference type="InterPro" id="IPR005049">
    <property type="entry name" value="STL-like"/>
</dbReference>
<dbReference type="EMBL" id="BMAT01012226">
    <property type="protein sequence ID" value="GFR88388.1"/>
    <property type="molecule type" value="Genomic_DNA"/>
</dbReference>
<comment type="caution">
    <text evidence="1">The sequence shown here is derived from an EMBL/GenBank/DDBJ whole genome shotgun (WGS) entry which is preliminary data.</text>
</comment>
<evidence type="ECO:0000313" key="2">
    <source>
        <dbReference type="Proteomes" id="UP000762676"/>
    </source>
</evidence>
<organism evidence="1 2">
    <name type="scientific">Elysia marginata</name>
    <dbReference type="NCBI Taxonomy" id="1093978"/>
    <lineage>
        <taxon>Eukaryota</taxon>
        <taxon>Metazoa</taxon>
        <taxon>Spiralia</taxon>
        <taxon>Lophotrochozoa</taxon>
        <taxon>Mollusca</taxon>
        <taxon>Gastropoda</taxon>
        <taxon>Heterobranchia</taxon>
        <taxon>Euthyneura</taxon>
        <taxon>Panpulmonata</taxon>
        <taxon>Sacoglossa</taxon>
        <taxon>Placobranchoidea</taxon>
        <taxon>Plakobranchidae</taxon>
        <taxon>Elysia</taxon>
    </lineage>
</organism>
<keyword evidence="2" id="KW-1185">Reference proteome</keyword>